<feature type="domain" description="Gamma-glutamylcyclotransferase AIG2-like" evidence="1">
    <location>
        <begin position="11"/>
        <end position="116"/>
    </location>
</feature>
<dbReference type="GO" id="GO:0016740">
    <property type="term" value="F:transferase activity"/>
    <property type="evidence" value="ECO:0007669"/>
    <property type="project" value="UniProtKB-KW"/>
</dbReference>
<dbReference type="KEGG" id="dtl:H8F01_19125"/>
<dbReference type="AlphaFoldDB" id="A0A7G8Q2Y9"/>
<evidence type="ECO:0000259" key="1">
    <source>
        <dbReference type="Pfam" id="PF06094"/>
    </source>
</evidence>
<proteinExistence type="predicted"/>
<organism evidence="2 3">
    <name type="scientific">Dyella telluris</name>
    <dbReference type="NCBI Taxonomy" id="2763498"/>
    <lineage>
        <taxon>Bacteria</taxon>
        <taxon>Pseudomonadati</taxon>
        <taxon>Pseudomonadota</taxon>
        <taxon>Gammaproteobacteria</taxon>
        <taxon>Lysobacterales</taxon>
        <taxon>Rhodanobacteraceae</taxon>
        <taxon>Dyella</taxon>
    </lineage>
</organism>
<accession>A0A7G8Q2Y9</accession>
<protein>
    <submittedName>
        <fullName evidence="2">Gamma-glutamylcyclotransferase</fullName>
    </submittedName>
</protein>
<reference evidence="2 3" key="1">
    <citation type="submission" date="2020-08" db="EMBL/GenBank/DDBJ databases">
        <title>Dyella sp. G9 isolated from forest soil.</title>
        <authorList>
            <person name="Fu J."/>
            <person name="Qiu L."/>
        </authorList>
    </citation>
    <scope>NUCLEOTIDE SEQUENCE [LARGE SCALE GENOMIC DNA]</scope>
    <source>
        <strain evidence="2 3">G9</strain>
    </source>
</reference>
<dbReference type="Pfam" id="PF06094">
    <property type="entry name" value="GGACT"/>
    <property type="match status" value="1"/>
</dbReference>
<dbReference type="EMBL" id="CP060412">
    <property type="protein sequence ID" value="QNK01147.1"/>
    <property type="molecule type" value="Genomic_DNA"/>
</dbReference>
<sequence length="117" mass="13068">MPLPDDRHELLFSYGTLQLERVQLESFGRLLEGQDDAMPGYSRTMVEITDPEVLRKSGERFHPIVAPSDNPADEVAGKVFRVTAAELAAADAYEVSDYQRVAVRLKSGKVAWVYIQA</sequence>
<gene>
    <name evidence="2" type="ORF">H8F01_19125</name>
</gene>
<dbReference type="Gene3D" id="3.10.490.10">
    <property type="entry name" value="Gamma-glutamyl cyclotransferase-like"/>
    <property type="match status" value="1"/>
</dbReference>
<dbReference type="InterPro" id="IPR036568">
    <property type="entry name" value="GGCT-like_sf"/>
</dbReference>
<keyword evidence="3" id="KW-1185">Reference proteome</keyword>
<dbReference type="Proteomes" id="UP000515873">
    <property type="component" value="Chromosome"/>
</dbReference>
<evidence type="ECO:0000313" key="3">
    <source>
        <dbReference type="Proteomes" id="UP000515873"/>
    </source>
</evidence>
<keyword evidence="2" id="KW-0808">Transferase</keyword>
<dbReference type="RefSeq" id="WP_187056609.1">
    <property type="nucleotide sequence ID" value="NZ_CP060412.1"/>
</dbReference>
<dbReference type="InterPro" id="IPR009288">
    <property type="entry name" value="AIG2-like_dom"/>
</dbReference>
<evidence type="ECO:0000313" key="2">
    <source>
        <dbReference type="EMBL" id="QNK01147.1"/>
    </source>
</evidence>
<dbReference type="CDD" id="cd06661">
    <property type="entry name" value="GGCT_like"/>
    <property type="match status" value="1"/>
</dbReference>
<dbReference type="InterPro" id="IPR013024">
    <property type="entry name" value="GGCT-like"/>
</dbReference>
<name>A0A7G8Q2Y9_9GAMM</name>
<dbReference type="SUPFAM" id="SSF110857">
    <property type="entry name" value="Gamma-glutamyl cyclotransferase-like"/>
    <property type="match status" value="1"/>
</dbReference>